<dbReference type="AlphaFoldDB" id="A0A8H6QRA6"/>
<dbReference type="EMBL" id="JACBAE010001166">
    <property type="protein sequence ID" value="KAF7171807.1"/>
    <property type="molecule type" value="Genomic_DNA"/>
</dbReference>
<gene>
    <name evidence="2" type="ORF">CNMCM5623_004138</name>
    <name evidence="3" type="ORF">CNMCM7691_005194</name>
</gene>
<sequence length="125" mass="13802">MPATSDTLPPAPTVQTISVSDDELPVSPLCSIVDSSPGDPIAQYLINPFARHIFKTLLAIFAFLILSYQICGLWNEESVCDRRVDHLTFAVGLGILALMGYTYYLRKRIEKQQRVSASGEGKDVK</sequence>
<protein>
    <submittedName>
        <fullName evidence="3">Uncharacterized protein</fullName>
    </submittedName>
</protein>
<keyword evidence="4" id="KW-1185">Reference proteome</keyword>
<keyword evidence="1" id="KW-1133">Transmembrane helix</keyword>
<organism evidence="3 4">
    <name type="scientific">Aspergillus felis</name>
    <dbReference type="NCBI Taxonomy" id="1287682"/>
    <lineage>
        <taxon>Eukaryota</taxon>
        <taxon>Fungi</taxon>
        <taxon>Dikarya</taxon>
        <taxon>Ascomycota</taxon>
        <taxon>Pezizomycotina</taxon>
        <taxon>Eurotiomycetes</taxon>
        <taxon>Eurotiomycetidae</taxon>
        <taxon>Eurotiales</taxon>
        <taxon>Aspergillaceae</taxon>
        <taxon>Aspergillus</taxon>
        <taxon>Aspergillus subgen. Fumigati</taxon>
    </lineage>
</organism>
<feature type="transmembrane region" description="Helical" evidence="1">
    <location>
        <begin position="87"/>
        <end position="105"/>
    </location>
</feature>
<proteinExistence type="predicted"/>
<evidence type="ECO:0000256" key="1">
    <source>
        <dbReference type="SAM" id="Phobius"/>
    </source>
</evidence>
<dbReference type="Proteomes" id="UP000641853">
    <property type="component" value="Unassembled WGS sequence"/>
</dbReference>
<evidence type="ECO:0000313" key="3">
    <source>
        <dbReference type="EMBL" id="KAF7177304.1"/>
    </source>
</evidence>
<dbReference type="OrthoDB" id="4348452at2759"/>
<keyword evidence="1" id="KW-0472">Membrane</keyword>
<dbReference type="Proteomes" id="UP000654922">
    <property type="component" value="Unassembled WGS sequence"/>
</dbReference>
<reference evidence="3" key="1">
    <citation type="submission" date="2020-06" db="EMBL/GenBank/DDBJ databases">
        <title>Draft genome sequences of strains closely related to Aspergillus parafelis and Aspergillus hiratsukae.</title>
        <authorList>
            <person name="Dos Santos R.A.C."/>
            <person name="Rivero-Menendez O."/>
            <person name="Steenwyk J.L."/>
            <person name="Mead M.E."/>
            <person name="Goldman G.H."/>
            <person name="Alastruey-Izquierdo A."/>
            <person name="Rokas A."/>
        </authorList>
    </citation>
    <scope>NUCLEOTIDE SEQUENCE</scope>
    <source>
        <strain evidence="2">CNM-CM5623</strain>
        <strain evidence="3">CNM-CM7691</strain>
    </source>
</reference>
<dbReference type="EMBL" id="JACBAG010001900">
    <property type="protein sequence ID" value="KAF7177304.1"/>
    <property type="molecule type" value="Genomic_DNA"/>
</dbReference>
<keyword evidence="1" id="KW-0812">Transmembrane</keyword>
<name>A0A8H6QRA6_9EURO</name>
<feature type="transmembrane region" description="Helical" evidence="1">
    <location>
        <begin position="53"/>
        <end position="75"/>
    </location>
</feature>
<comment type="caution">
    <text evidence="3">The sequence shown here is derived from an EMBL/GenBank/DDBJ whole genome shotgun (WGS) entry which is preliminary data.</text>
</comment>
<accession>A0A8H6QRA6</accession>
<evidence type="ECO:0000313" key="2">
    <source>
        <dbReference type="EMBL" id="KAF7171807.1"/>
    </source>
</evidence>
<evidence type="ECO:0000313" key="4">
    <source>
        <dbReference type="Proteomes" id="UP000641853"/>
    </source>
</evidence>